<evidence type="ECO:0000313" key="2">
    <source>
        <dbReference type="EMBL" id="MBW6399828.1"/>
    </source>
</evidence>
<sequence>MKLAVAGLLLAAALIAGCRDTAPAPDATRPGSLSVSVGGSVGMAGAAISQSR</sequence>
<evidence type="ECO:0008006" key="4">
    <source>
        <dbReference type="Google" id="ProtNLM"/>
    </source>
</evidence>
<reference evidence="2 3" key="1">
    <citation type="submission" date="2021-07" db="EMBL/GenBank/DDBJ databases">
        <authorList>
            <person name="So Y."/>
        </authorList>
    </citation>
    <scope>NUCLEOTIDE SEQUENCE [LARGE SCALE GENOMIC DNA]</scope>
    <source>
        <strain evidence="2 3">HJA6</strain>
    </source>
</reference>
<organism evidence="2 3">
    <name type="scientific">Roseomonas alba</name>
    <dbReference type="NCBI Taxonomy" id="2846776"/>
    <lineage>
        <taxon>Bacteria</taxon>
        <taxon>Pseudomonadati</taxon>
        <taxon>Pseudomonadota</taxon>
        <taxon>Alphaproteobacteria</taxon>
        <taxon>Acetobacterales</taxon>
        <taxon>Roseomonadaceae</taxon>
        <taxon>Roseomonas</taxon>
    </lineage>
</organism>
<evidence type="ECO:0000313" key="3">
    <source>
        <dbReference type="Proteomes" id="UP001196565"/>
    </source>
</evidence>
<feature type="chain" id="PRO_5045444391" description="Argininosuccinate lyase" evidence="1">
    <location>
        <begin position="19"/>
        <end position="52"/>
    </location>
</feature>
<dbReference type="EMBL" id="JAHYBZ010000006">
    <property type="protein sequence ID" value="MBW6399828.1"/>
    <property type="molecule type" value="Genomic_DNA"/>
</dbReference>
<protein>
    <recommendedName>
        <fullName evidence="4">Argininosuccinate lyase</fullName>
    </recommendedName>
</protein>
<keyword evidence="1" id="KW-0732">Signal</keyword>
<feature type="signal peptide" evidence="1">
    <location>
        <begin position="1"/>
        <end position="18"/>
    </location>
</feature>
<gene>
    <name evidence="2" type="ORF">KPL78_18360</name>
</gene>
<dbReference type="Proteomes" id="UP001196565">
    <property type="component" value="Unassembled WGS sequence"/>
</dbReference>
<comment type="caution">
    <text evidence="2">The sequence shown here is derived from an EMBL/GenBank/DDBJ whole genome shotgun (WGS) entry which is preliminary data.</text>
</comment>
<name>A0ABS7AC14_9PROT</name>
<evidence type="ECO:0000256" key="1">
    <source>
        <dbReference type="SAM" id="SignalP"/>
    </source>
</evidence>
<keyword evidence="3" id="KW-1185">Reference proteome</keyword>
<dbReference type="RefSeq" id="WP_219764419.1">
    <property type="nucleotide sequence ID" value="NZ_JAHYBZ010000006.1"/>
</dbReference>
<dbReference type="PROSITE" id="PS51257">
    <property type="entry name" value="PROKAR_LIPOPROTEIN"/>
    <property type="match status" value="1"/>
</dbReference>
<proteinExistence type="predicted"/>
<accession>A0ABS7AC14</accession>